<proteinExistence type="predicted"/>
<dbReference type="EMBL" id="LNDJ01000113">
    <property type="protein sequence ID" value="KRU21465.1"/>
    <property type="molecule type" value="Genomic_DNA"/>
</dbReference>
<dbReference type="RefSeq" id="WP_058025729.1">
    <property type="nucleotide sequence ID" value="NZ_LNDJ01000113.1"/>
</dbReference>
<organism evidence="1 2">
    <name type="scientific">Psychrobacter piscatorii</name>
    <dbReference type="NCBI Taxonomy" id="554343"/>
    <lineage>
        <taxon>Bacteria</taxon>
        <taxon>Pseudomonadati</taxon>
        <taxon>Pseudomonadota</taxon>
        <taxon>Gammaproteobacteria</taxon>
        <taxon>Moraxellales</taxon>
        <taxon>Moraxellaceae</taxon>
        <taxon>Psychrobacter</taxon>
    </lineage>
</organism>
<evidence type="ECO:0000313" key="1">
    <source>
        <dbReference type="EMBL" id="KRU21465.1"/>
    </source>
</evidence>
<gene>
    <name evidence="1" type="ORF">AS194_12125</name>
</gene>
<accession>A0A0T6DNA4</accession>
<protein>
    <submittedName>
        <fullName evidence="1">CoA-transferase</fullName>
    </submittedName>
</protein>
<comment type="caution">
    <text evidence="1">The sequence shown here is derived from an EMBL/GenBank/DDBJ whole genome shotgun (WGS) entry which is preliminary data.</text>
</comment>
<name>A0A0T6DNA4_9GAMM</name>
<dbReference type="InterPro" id="IPR044855">
    <property type="entry name" value="CoA-Trfase_III_dom3_sf"/>
</dbReference>
<sequence length="387" mass="42132">MTDAHLSNHDQMADCLQGLRVVDLTRNLPGPFATRLLADLGADVLKIEPKKGDPARVFGELFAALNHGKTTEKHDFHDPKAIATIKAHLKEADVMLDSFRPGVLAEMGLDTKTLHAINPKLVMVSITGYGIAGSYAKEGVYLESAEPKNSSQINHNWSDKAGHDINFMAMSGVLDQLKTAQGEQAMPNVQFADLAGGSDTAVIALLAAVFAAQRTGKGRHIAISMTHSLYNHMVMPKVTGKLISRFSGDNSNSASNNTSSTAPIPQHDFLGGALPCYRLYQTADQRHMAVGSLELKFWQGLCEVLELPALKDIHWQLGIMPNRPESQTATKTMAEKFASQTLEHWQGVFAATDVCVTPVLNLQEAKAHPLFAHQDEYQATSGWQQIS</sequence>
<dbReference type="Gene3D" id="3.30.1540.10">
    <property type="entry name" value="formyl-coa transferase, domain 3"/>
    <property type="match status" value="1"/>
</dbReference>
<dbReference type="InterPro" id="IPR003673">
    <property type="entry name" value="CoA-Trfase_fam_III"/>
</dbReference>
<keyword evidence="2" id="KW-1185">Reference proteome</keyword>
<evidence type="ECO:0000313" key="2">
    <source>
        <dbReference type="Proteomes" id="UP000051202"/>
    </source>
</evidence>
<dbReference type="InterPro" id="IPR050509">
    <property type="entry name" value="CoA-transferase_III"/>
</dbReference>
<dbReference type="GO" id="GO:0016740">
    <property type="term" value="F:transferase activity"/>
    <property type="evidence" value="ECO:0007669"/>
    <property type="project" value="UniProtKB-KW"/>
</dbReference>
<dbReference type="Proteomes" id="UP000051202">
    <property type="component" value="Unassembled WGS sequence"/>
</dbReference>
<dbReference type="Gene3D" id="3.40.50.10540">
    <property type="entry name" value="Crotonobetainyl-coa:carnitine coa-transferase, domain 1"/>
    <property type="match status" value="1"/>
</dbReference>
<dbReference type="PANTHER" id="PTHR48228:SF5">
    <property type="entry name" value="ALPHA-METHYLACYL-COA RACEMASE"/>
    <property type="match status" value="1"/>
</dbReference>
<dbReference type="Pfam" id="PF02515">
    <property type="entry name" value="CoA_transf_3"/>
    <property type="match status" value="2"/>
</dbReference>
<reference evidence="1 2" key="1">
    <citation type="submission" date="2015-11" db="EMBL/GenBank/DDBJ databases">
        <title>Permanent draft genome of Psychrobacter piscatorii LQ58.</title>
        <authorList>
            <person name="Zhou M."/>
            <person name="Dong B."/>
            <person name="Liu Q."/>
        </authorList>
    </citation>
    <scope>NUCLEOTIDE SEQUENCE [LARGE SCALE GENOMIC DNA]</scope>
    <source>
        <strain evidence="1 2">LQ58</strain>
    </source>
</reference>
<dbReference type="AlphaFoldDB" id="A0A0T6DNA4"/>
<dbReference type="PANTHER" id="PTHR48228">
    <property type="entry name" value="SUCCINYL-COA--D-CITRAMALATE COA-TRANSFERASE"/>
    <property type="match status" value="1"/>
</dbReference>
<dbReference type="SUPFAM" id="SSF89796">
    <property type="entry name" value="CoA-transferase family III (CaiB/BaiF)"/>
    <property type="match status" value="1"/>
</dbReference>
<dbReference type="InterPro" id="IPR023606">
    <property type="entry name" value="CoA-Trfase_III_dom_1_sf"/>
</dbReference>
<keyword evidence="1" id="KW-0808">Transferase</keyword>
<dbReference type="STRING" id="554343.AS194_12125"/>